<dbReference type="RefSeq" id="WP_311019934.1">
    <property type="nucleotide sequence ID" value="NZ_JAUHGG010000003.1"/>
</dbReference>
<protein>
    <submittedName>
        <fullName evidence="1">Uncharacterized protein</fullName>
    </submittedName>
</protein>
<evidence type="ECO:0000313" key="2">
    <source>
        <dbReference type="Proteomes" id="UP001253193"/>
    </source>
</evidence>
<proteinExistence type="predicted"/>
<organism evidence="1 2">
    <name type="scientific">Vibrio parahaemolyticus</name>
    <dbReference type="NCBI Taxonomy" id="670"/>
    <lineage>
        <taxon>Bacteria</taxon>
        <taxon>Pseudomonadati</taxon>
        <taxon>Pseudomonadota</taxon>
        <taxon>Gammaproteobacteria</taxon>
        <taxon>Vibrionales</taxon>
        <taxon>Vibrionaceae</taxon>
        <taxon>Vibrio</taxon>
    </lineage>
</organism>
<reference evidence="1" key="1">
    <citation type="submission" date="2023-06" db="EMBL/GenBank/DDBJ databases">
        <title>Genomic Diversity of Vibrio spp. and Metagenomic Analysis of Pathogens in Florida Gulf Coastal Waters Following Hurricane Ian.</title>
        <authorList>
            <person name="Brumfield K.D."/>
        </authorList>
    </citation>
    <scope>NUCLEOTIDE SEQUENCE</scope>
    <source>
        <strain evidence="1">WBS2B-138</strain>
    </source>
</reference>
<accession>A0AAW8Q0J0</accession>
<dbReference type="AlphaFoldDB" id="A0AAW8Q0J0"/>
<dbReference type="EMBL" id="JAUHGG010000003">
    <property type="protein sequence ID" value="MDS1821099.1"/>
    <property type="molecule type" value="Genomic_DNA"/>
</dbReference>
<gene>
    <name evidence="1" type="ORF">QX249_10545</name>
</gene>
<name>A0AAW8Q0J0_VIBPH</name>
<dbReference type="Proteomes" id="UP001253193">
    <property type="component" value="Unassembled WGS sequence"/>
</dbReference>
<evidence type="ECO:0000313" key="1">
    <source>
        <dbReference type="EMBL" id="MDS1821099.1"/>
    </source>
</evidence>
<sequence>MKKIHVVISESDDDAISDANTHNWYLGLSDGDTARVATAQMFSELRVAARLKEIELFSFSYKGKDYHIDEQGHILPCWPKNLFGDLVWHMDVVMEGISREEAKNQL</sequence>
<comment type="caution">
    <text evidence="1">The sequence shown here is derived from an EMBL/GenBank/DDBJ whole genome shotgun (WGS) entry which is preliminary data.</text>
</comment>